<keyword evidence="20" id="KW-1185">Reference proteome</keyword>
<evidence type="ECO:0000256" key="4">
    <source>
        <dbReference type="ARBA" id="ARBA00009347"/>
    </source>
</evidence>
<keyword evidence="11 15" id="KW-0560">Oxidoreductase</keyword>
<feature type="domain" description="Acyl-CoA dehydrogenase/oxidase N-terminal" evidence="18">
    <location>
        <begin position="41"/>
        <end position="150"/>
    </location>
</feature>
<dbReference type="InterPro" id="IPR009075">
    <property type="entry name" value="AcylCo_DH/oxidase_C"/>
</dbReference>
<evidence type="ECO:0000256" key="5">
    <source>
        <dbReference type="ARBA" id="ARBA00012033"/>
    </source>
</evidence>
<dbReference type="Pfam" id="PF00441">
    <property type="entry name" value="Acyl-CoA_dh_1"/>
    <property type="match status" value="1"/>
</dbReference>
<dbReference type="InterPro" id="IPR006091">
    <property type="entry name" value="Acyl-CoA_Oxase/DH_mid-dom"/>
</dbReference>
<feature type="domain" description="Acyl-CoA dehydrogenase/oxidase C-terminal" evidence="16">
    <location>
        <begin position="266"/>
        <end position="414"/>
    </location>
</feature>
<dbReference type="AlphaFoldDB" id="A0A8J2M8A4"/>
<dbReference type="SUPFAM" id="SSF47203">
    <property type="entry name" value="Acyl-CoA dehydrogenase C-terminal domain-like"/>
    <property type="match status" value="1"/>
</dbReference>
<dbReference type="PANTHER" id="PTHR48083:SF2">
    <property type="entry name" value="MEDIUM-CHAIN SPECIFIC ACYL-COA DEHYDROGENASE, MITOCHONDRIAL"/>
    <property type="match status" value="1"/>
</dbReference>
<reference evidence="19" key="1">
    <citation type="submission" date="2021-09" db="EMBL/GenBank/DDBJ databases">
        <authorList>
            <person name="Martin H S."/>
        </authorList>
    </citation>
    <scope>NUCLEOTIDE SEQUENCE</scope>
</reference>
<comment type="caution">
    <text evidence="19">The sequence shown here is derived from an EMBL/GenBank/DDBJ whole genome shotgun (WGS) entry which is preliminary data.</text>
</comment>
<comment type="pathway">
    <text evidence="3">Lipid metabolism; mitochondrial fatty acid beta-oxidation.</text>
</comment>
<proteinExistence type="inferred from homology"/>
<dbReference type="Pfam" id="PF02771">
    <property type="entry name" value="Acyl-CoA_dh_N"/>
    <property type="match status" value="1"/>
</dbReference>
<keyword evidence="7 15" id="KW-0285">Flavoprotein</keyword>
<dbReference type="FunFam" id="2.40.110.10:FF:000007">
    <property type="entry name" value="Medium-chain specific acyl-CoA dehydrogenase, mitochondrial"/>
    <property type="match status" value="1"/>
</dbReference>
<accession>A0A8J2M8A4</accession>
<keyword evidence="10" id="KW-0809">Transit peptide</keyword>
<evidence type="ECO:0000256" key="6">
    <source>
        <dbReference type="ARBA" id="ARBA00019125"/>
    </source>
</evidence>
<evidence type="ECO:0000256" key="8">
    <source>
        <dbReference type="ARBA" id="ARBA00022827"/>
    </source>
</evidence>
<evidence type="ECO:0000259" key="18">
    <source>
        <dbReference type="Pfam" id="PF02771"/>
    </source>
</evidence>
<name>A0A8J2M8A4_9NEOP</name>
<evidence type="ECO:0000256" key="11">
    <source>
        <dbReference type="ARBA" id="ARBA00023002"/>
    </source>
</evidence>
<dbReference type="EC" id="1.3.8.7" evidence="5"/>
<dbReference type="GO" id="GO:0005759">
    <property type="term" value="C:mitochondrial matrix"/>
    <property type="evidence" value="ECO:0007669"/>
    <property type="project" value="UniProtKB-SubCell"/>
</dbReference>
<dbReference type="SUPFAM" id="SSF56645">
    <property type="entry name" value="Acyl-CoA dehydrogenase NM domain-like"/>
    <property type="match status" value="1"/>
</dbReference>
<keyword evidence="12" id="KW-0443">Lipid metabolism</keyword>
<dbReference type="Proteomes" id="UP000789524">
    <property type="component" value="Unassembled WGS sequence"/>
</dbReference>
<protein>
    <recommendedName>
        <fullName evidence="6">Medium-chain specific acyl-CoA dehydrogenase, mitochondrial</fullName>
        <ecNumber evidence="5">1.3.8.7</ecNumber>
    </recommendedName>
</protein>
<evidence type="ECO:0000313" key="19">
    <source>
        <dbReference type="EMBL" id="CAG9558290.1"/>
    </source>
</evidence>
<keyword evidence="13" id="KW-0496">Mitochondrion</keyword>
<dbReference type="InterPro" id="IPR036250">
    <property type="entry name" value="AcylCo_DH-like_C"/>
</dbReference>
<dbReference type="InterPro" id="IPR050741">
    <property type="entry name" value="Acyl-CoA_dehydrogenase"/>
</dbReference>
<evidence type="ECO:0000256" key="1">
    <source>
        <dbReference type="ARBA" id="ARBA00001974"/>
    </source>
</evidence>
<evidence type="ECO:0000313" key="20">
    <source>
        <dbReference type="Proteomes" id="UP000789524"/>
    </source>
</evidence>
<keyword evidence="8 15" id="KW-0274">FAD</keyword>
<dbReference type="InterPro" id="IPR037069">
    <property type="entry name" value="AcylCoA_DH/ox_N_sf"/>
</dbReference>
<comment type="similarity">
    <text evidence="4 15">Belongs to the acyl-CoA dehydrogenase family.</text>
</comment>
<dbReference type="GO" id="GO:0050660">
    <property type="term" value="F:flavin adenine dinucleotide binding"/>
    <property type="evidence" value="ECO:0007669"/>
    <property type="project" value="InterPro"/>
</dbReference>
<evidence type="ECO:0000259" key="16">
    <source>
        <dbReference type="Pfam" id="PF00441"/>
    </source>
</evidence>
<gene>
    <name evidence="19" type="ORF">DCHRY22_LOCUS457</name>
</gene>
<evidence type="ECO:0000256" key="12">
    <source>
        <dbReference type="ARBA" id="ARBA00023098"/>
    </source>
</evidence>
<organism evidence="19 20">
    <name type="scientific">Danaus chrysippus</name>
    <name type="common">African queen</name>
    <dbReference type="NCBI Taxonomy" id="151541"/>
    <lineage>
        <taxon>Eukaryota</taxon>
        <taxon>Metazoa</taxon>
        <taxon>Ecdysozoa</taxon>
        <taxon>Arthropoda</taxon>
        <taxon>Hexapoda</taxon>
        <taxon>Insecta</taxon>
        <taxon>Pterygota</taxon>
        <taxon>Neoptera</taxon>
        <taxon>Endopterygota</taxon>
        <taxon>Lepidoptera</taxon>
        <taxon>Glossata</taxon>
        <taxon>Ditrysia</taxon>
        <taxon>Papilionoidea</taxon>
        <taxon>Nymphalidae</taxon>
        <taxon>Danainae</taxon>
        <taxon>Danaini</taxon>
        <taxon>Danaina</taxon>
        <taxon>Danaus</taxon>
        <taxon>Anosia</taxon>
    </lineage>
</organism>
<evidence type="ECO:0000256" key="2">
    <source>
        <dbReference type="ARBA" id="ARBA00004305"/>
    </source>
</evidence>
<sequence length="423" mass="46044">MNPLTQVVRATRPLYRKLSTTATLASAPKPIPPTGLCFELSEEQKALQDLARKFTKEEIIPVAAQYDKSGEYPWPIVKKAWEVGLMNGHIPEHCGGLGLGVFDSCLVCEELAYGCSGIMTSIYITEVGQTPVIIAGNKEQQKKYLGRLIDEPLVAAYCVTEPGAGSDVAGVKTRAEKKGDEWILNGQKMWITNGGVANWYFVLARTNPDPKCPASKAFTGFIVEREWPGVVPGRKEQNMGQRASDTRGITFEDVRIPKENVLIGEGAGFKIAMGAFDKTRPPVAAGATGLASRALHEATKYSLERKTFGVPIAQHQAVAFMLADMAIGVETARLAWQKSAWMVDHGQKNTVLASVAKCFASEVANKSAADAVQIFGGNGFNTEYPVEKLMRDAKIYQIYEGTSQIQRLIISREILTAAKQSNA</sequence>
<dbReference type="GO" id="GO:0070991">
    <property type="term" value="F:medium-chain fatty acyl-CoA dehydrogenase activity"/>
    <property type="evidence" value="ECO:0007669"/>
    <property type="project" value="UniProtKB-EC"/>
</dbReference>
<evidence type="ECO:0000256" key="13">
    <source>
        <dbReference type="ARBA" id="ARBA00023128"/>
    </source>
</evidence>
<evidence type="ECO:0000256" key="7">
    <source>
        <dbReference type="ARBA" id="ARBA00022630"/>
    </source>
</evidence>
<evidence type="ECO:0000256" key="15">
    <source>
        <dbReference type="RuleBase" id="RU362125"/>
    </source>
</evidence>
<comment type="catalytic activity">
    <reaction evidence="14">
        <text>a medium-chain 2,3-saturated fatty acyl-CoA + oxidized [electron-transfer flavoprotein] + H(+) = a medium-chain (2E)-enoyl-CoA + reduced [electron-transfer flavoprotein]</text>
        <dbReference type="Rhea" id="RHEA:14477"/>
        <dbReference type="Rhea" id="RHEA-COMP:10685"/>
        <dbReference type="Rhea" id="RHEA-COMP:10686"/>
        <dbReference type="ChEBI" id="CHEBI:15378"/>
        <dbReference type="ChEBI" id="CHEBI:57692"/>
        <dbReference type="ChEBI" id="CHEBI:58307"/>
        <dbReference type="ChEBI" id="CHEBI:83723"/>
        <dbReference type="ChEBI" id="CHEBI:83726"/>
        <dbReference type="EC" id="1.3.8.7"/>
    </reaction>
</comment>
<dbReference type="FunFam" id="1.10.540.10:FF:000010">
    <property type="entry name" value="Medium-chain specific acyl-CoA dehydrogenase, mitochondrial"/>
    <property type="match status" value="1"/>
</dbReference>
<dbReference type="PROSITE" id="PS00073">
    <property type="entry name" value="ACYL_COA_DH_2"/>
    <property type="match status" value="1"/>
</dbReference>
<evidence type="ECO:0000256" key="10">
    <source>
        <dbReference type="ARBA" id="ARBA00022946"/>
    </source>
</evidence>
<dbReference type="InterPro" id="IPR006089">
    <property type="entry name" value="Acyl-CoA_DH_CS"/>
</dbReference>
<dbReference type="Gene3D" id="1.20.140.10">
    <property type="entry name" value="Butyryl-CoA Dehydrogenase, subunit A, domain 3"/>
    <property type="match status" value="1"/>
</dbReference>
<dbReference type="PROSITE" id="PS00072">
    <property type="entry name" value="ACYL_COA_DH_1"/>
    <property type="match status" value="1"/>
</dbReference>
<dbReference type="Gene3D" id="1.10.540.10">
    <property type="entry name" value="Acyl-CoA dehydrogenase/oxidase, N-terminal domain"/>
    <property type="match status" value="1"/>
</dbReference>
<dbReference type="InterPro" id="IPR046373">
    <property type="entry name" value="Acyl-CoA_Oxase/DH_mid-dom_sf"/>
</dbReference>
<dbReference type="Pfam" id="PF02770">
    <property type="entry name" value="Acyl-CoA_dh_M"/>
    <property type="match status" value="1"/>
</dbReference>
<dbReference type="EMBL" id="CAKASE010000043">
    <property type="protein sequence ID" value="CAG9558290.1"/>
    <property type="molecule type" value="Genomic_DNA"/>
</dbReference>
<feature type="domain" description="Acyl-CoA oxidase/dehydrogenase middle" evidence="17">
    <location>
        <begin position="156"/>
        <end position="254"/>
    </location>
</feature>
<comment type="cofactor">
    <cofactor evidence="1 15">
        <name>FAD</name>
        <dbReference type="ChEBI" id="CHEBI:57692"/>
    </cofactor>
</comment>
<evidence type="ECO:0000259" key="17">
    <source>
        <dbReference type="Pfam" id="PF02770"/>
    </source>
</evidence>
<evidence type="ECO:0000256" key="3">
    <source>
        <dbReference type="ARBA" id="ARBA00005198"/>
    </source>
</evidence>
<evidence type="ECO:0000256" key="9">
    <source>
        <dbReference type="ARBA" id="ARBA00022832"/>
    </source>
</evidence>
<dbReference type="InterPro" id="IPR009100">
    <property type="entry name" value="AcylCoA_DH/oxidase_NM_dom_sf"/>
</dbReference>
<dbReference type="OrthoDB" id="434771at2759"/>
<keyword evidence="9" id="KW-0276">Fatty acid metabolism</keyword>
<comment type="subcellular location">
    <subcellularLocation>
        <location evidence="2">Mitochondrion matrix</location>
    </subcellularLocation>
</comment>
<evidence type="ECO:0000256" key="14">
    <source>
        <dbReference type="ARBA" id="ARBA00047882"/>
    </source>
</evidence>
<dbReference type="GO" id="GO:0051793">
    <property type="term" value="P:medium-chain fatty acid catabolic process"/>
    <property type="evidence" value="ECO:0007669"/>
    <property type="project" value="TreeGrafter"/>
</dbReference>
<dbReference type="InterPro" id="IPR013786">
    <property type="entry name" value="AcylCoA_DH/ox_N"/>
</dbReference>
<dbReference type="FunFam" id="1.20.140.10:FF:000011">
    <property type="entry name" value="Medium-chain specific acyl-CoA dehydrogenase, mitochondrial"/>
    <property type="match status" value="1"/>
</dbReference>
<dbReference type="Gene3D" id="2.40.110.10">
    <property type="entry name" value="Butyryl-CoA Dehydrogenase, subunit A, domain 2"/>
    <property type="match status" value="1"/>
</dbReference>
<dbReference type="PANTHER" id="PTHR48083">
    <property type="entry name" value="MEDIUM-CHAIN SPECIFIC ACYL-COA DEHYDROGENASE, MITOCHONDRIAL-RELATED"/>
    <property type="match status" value="1"/>
</dbReference>